<evidence type="ECO:0000313" key="1">
    <source>
        <dbReference type="EMBL" id="GAA2347360.1"/>
    </source>
</evidence>
<dbReference type="EMBL" id="BAAARV010000025">
    <property type="protein sequence ID" value="GAA2347360.1"/>
    <property type="molecule type" value="Genomic_DNA"/>
</dbReference>
<dbReference type="RefSeq" id="WP_344613437.1">
    <property type="nucleotide sequence ID" value="NZ_BAAARV010000025.1"/>
</dbReference>
<proteinExistence type="predicted"/>
<comment type="caution">
    <text evidence="1">The sequence shown here is derived from an EMBL/GenBank/DDBJ whole genome shotgun (WGS) entry which is preliminary data.</text>
</comment>
<gene>
    <name evidence="1" type="ORF">GCM10010170_034880</name>
</gene>
<sequence>MRFDGLKLPVWFGGERGEAGDDVVLCGQSAQLEEFEDGSPEFFGRPDGQLRVGVSIRWPILLIRHPISVTCGRPLFRAGWYDKWTSTSSE</sequence>
<accession>A0ABN3GA52</accession>
<organism evidence="1 2">
    <name type="scientific">Dactylosporangium salmoneum</name>
    <dbReference type="NCBI Taxonomy" id="53361"/>
    <lineage>
        <taxon>Bacteria</taxon>
        <taxon>Bacillati</taxon>
        <taxon>Actinomycetota</taxon>
        <taxon>Actinomycetes</taxon>
        <taxon>Micromonosporales</taxon>
        <taxon>Micromonosporaceae</taxon>
        <taxon>Dactylosporangium</taxon>
    </lineage>
</organism>
<name>A0ABN3GA52_9ACTN</name>
<reference evidence="1 2" key="1">
    <citation type="journal article" date="2019" name="Int. J. Syst. Evol. Microbiol.">
        <title>The Global Catalogue of Microorganisms (GCM) 10K type strain sequencing project: providing services to taxonomists for standard genome sequencing and annotation.</title>
        <authorList>
            <consortium name="The Broad Institute Genomics Platform"/>
            <consortium name="The Broad Institute Genome Sequencing Center for Infectious Disease"/>
            <person name="Wu L."/>
            <person name="Ma J."/>
        </authorList>
    </citation>
    <scope>NUCLEOTIDE SEQUENCE [LARGE SCALE GENOMIC DNA]</scope>
    <source>
        <strain evidence="1 2">JCM 3272</strain>
    </source>
</reference>
<protein>
    <submittedName>
        <fullName evidence="1">Uncharacterized protein</fullName>
    </submittedName>
</protein>
<dbReference type="Proteomes" id="UP001501444">
    <property type="component" value="Unassembled WGS sequence"/>
</dbReference>
<evidence type="ECO:0000313" key="2">
    <source>
        <dbReference type="Proteomes" id="UP001501444"/>
    </source>
</evidence>
<keyword evidence="2" id="KW-1185">Reference proteome</keyword>